<reference evidence="1" key="1">
    <citation type="submission" date="2023-11" db="EMBL/GenBank/DDBJ databases">
        <authorList>
            <person name="Poullet M."/>
        </authorList>
    </citation>
    <scope>NUCLEOTIDE SEQUENCE</scope>
    <source>
        <strain evidence="1">E1834</strain>
    </source>
</reference>
<name>A0ACB0ZL84_MELEN</name>
<gene>
    <name evidence="1" type="ORF">MENTE1834_LOCUS26850</name>
</gene>
<protein>
    <submittedName>
        <fullName evidence="1">Uncharacterized protein</fullName>
    </submittedName>
</protein>
<organism evidence="1 2">
    <name type="scientific">Meloidogyne enterolobii</name>
    <name type="common">Root-knot nematode worm</name>
    <name type="synonym">Meloidogyne mayaguensis</name>
    <dbReference type="NCBI Taxonomy" id="390850"/>
    <lineage>
        <taxon>Eukaryota</taxon>
        <taxon>Metazoa</taxon>
        <taxon>Ecdysozoa</taxon>
        <taxon>Nematoda</taxon>
        <taxon>Chromadorea</taxon>
        <taxon>Rhabditida</taxon>
        <taxon>Tylenchina</taxon>
        <taxon>Tylenchomorpha</taxon>
        <taxon>Tylenchoidea</taxon>
        <taxon>Meloidogynidae</taxon>
        <taxon>Meloidogyninae</taxon>
        <taxon>Meloidogyne</taxon>
    </lineage>
</organism>
<dbReference type="Proteomes" id="UP001497535">
    <property type="component" value="Unassembled WGS sequence"/>
</dbReference>
<evidence type="ECO:0000313" key="2">
    <source>
        <dbReference type="Proteomes" id="UP001497535"/>
    </source>
</evidence>
<sequence length="249" mass="27544">MGNIATIFLFLVLNFISNSKAESDIDVETVPNDTIKCEYYETEFDVRDKWPKCSSFINHVENQGICGSSWAIAVASVFTDRHCIESDKKGLITPHNASNIFSAYELLSCAPGLGCDGGLPNDAWEYIESNGICTGSDYFEDSGCKPYPFGPDDTNPIVNSCYNFCTNKKWGVPYDADRKNYASGGYYSDHAVVIVGYGTASCGYEKIPYWIIRNSWGTNSTGKGFLKFRRGNDECGIESQISFGIPKID</sequence>
<comment type="caution">
    <text evidence="1">The sequence shown here is derived from an EMBL/GenBank/DDBJ whole genome shotgun (WGS) entry which is preliminary data.</text>
</comment>
<proteinExistence type="predicted"/>
<dbReference type="EMBL" id="CAVMJV010000039">
    <property type="protein sequence ID" value="CAK5079719.1"/>
    <property type="molecule type" value="Genomic_DNA"/>
</dbReference>
<evidence type="ECO:0000313" key="1">
    <source>
        <dbReference type="EMBL" id="CAK5079719.1"/>
    </source>
</evidence>
<keyword evidence="2" id="KW-1185">Reference proteome</keyword>
<accession>A0ACB0ZL84</accession>